<dbReference type="Proteomes" id="UP000183508">
    <property type="component" value="Unassembled WGS sequence"/>
</dbReference>
<evidence type="ECO:0000256" key="1">
    <source>
        <dbReference type="SAM" id="MobiDB-lite"/>
    </source>
</evidence>
<evidence type="ECO:0000313" key="3">
    <source>
        <dbReference type="Proteomes" id="UP000183508"/>
    </source>
</evidence>
<dbReference type="AlphaFoldDB" id="A0A1I7GE94"/>
<protein>
    <submittedName>
        <fullName evidence="2">Uncharacterized protein</fullName>
    </submittedName>
</protein>
<accession>A0A1I7GE94</accession>
<keyword evidence="3" id="KW-1185">Reference proteome</keyword>
<feature type="region of interest" description="Disordered" evidence="1">
    <location>
        <begin position="132"/>
        <end position="166"/>
    </location>
</feature>
<sequence length="166" mass="18056">MNRAHTNAPISAIPSPAPAPAASASPTVPSPQVTPLSPSPQVTQPHPSPQANPVPQSAPSPPSSALQDRLVTSARDAIDDVLQRVGGVERRVLGEFSRFLWPRLERAIRGTGDAQLRDELLRWRQRIDEVLQDGTTHPNAAPAGRRSRQRRSARRATRRRTAGSIR</sequence>
<organism evidence="2 3">
    <name type="scientific">Alicyclobacillus macrosporangiidus</name>
    <dbReference type="NCBI Taxonomy" id="392015"/>
    <lineage>
        <taxon>Bacteria</taxon>
        <taxon>Bacillati</taxon>
        <taxon>Bacillota</taxon>
        <taxon>Bacilli</taxon>
        <taxon>Bacillales</taxon>
        <taxon>Alicyclobacillaceae</taxon>
        <taxon>Alicyclobacillus</taxon>
    </lineage>
</organism>
<feature type="compositionally biased region" description="Basic residues" evidence="1">
    <location>
        <begin position="145"/>
        <end position="166"/>
    </location>
</feature>
<feature type="region of interest" description="Disordered" evidence="1">
    <location>
        <begin position="1"/>
        <end position="66"/>
    </location>
</feature>
<name>A0A1I7GE94_9BACL</name>
<feature type="compositionally biased region" description="Pro residues" evidence="1">
    <location>
        <begin position="46"/>
        <end position="62"/>
    </location>
</feature>
<proteinExistence type="predicted"/>
<gene>
    <name evidence="2" type="ORF">SAMN05421543_102161</name>
</gene>
<feature type="compositionally biased region" description="Low complexity" evidence="1">
    <location>
        <begin position="8"/>
        <end position="41"/>
    </location>
</feature>
<dbReference type="OrthoDB" id="9931009at2"/>
<reference evidence="3" key="1">
    <citation type="submission" date="2016-10" db="EMBL/GenBank/DDBJ databases">
        <authorList>
            <person name="Varghese N."/>
        </authorList>
    </citation>
    <scope>NUCLEOTIDE SEQUENCE [LARGE SCALE GENOMIC DNA]</scope>
    <source>
        <strain evidence="3">DSM 17980</strain>
    </source>
</reference>
<dbReference type="RefSeq" id="WP_139234537.1">
    <property type="nucleotide sequence ID" value="NZ_FPBV01000002.1"/>
</dbReference>
<evidence type="ECO:0000313" key="2">
    <source>
        <dbReference type="EMBL" id="SFU46774.1"/>
    </source>
</evidence>
<dbReference type="EMBL" id="FPBV01000002">
    <property type="protein sequence ID" value="SFU46774.1"/>
    <property type="molecule type" value="Genomic_DNA"/>
</dbReference>
<dbReference type="STRING" id="392015.SAMN05421543_102161"/>